<dbReference type="InterPro" id="IPR001623">
    <property type="entry name" value="DnaJ_domain"/>
</dbReference>
<organism evidence="7 8">
    <name type="scientific">Nisaea acidiphila</name>
    <dbReference type="NCBI Taxonomy" id="1862145"/>
    <lineage>
        <taxon>Bacteria</taxon>
        <taxon>Pseudomonadati</taxon>
        <taxon>Pseudomonadota</taxon>
        <taxon>Alphaproteobacteria</taxon>
        <taxon>Rhodospirillales</taxon>
        <taxon>Thalassobaculaceae</taxon>
        <taxon>Nisaea</taxon>
    </lineage>
</organism>
<evidence type="ECO:0000313" key="7">
    <source>
        <dbReference type="EMBL" id="UUX51506.1"/>
    </source>
</evidence>
<dbReference type="PROSITE" id="PS50076">
    <property type="entry name" value="DNAJ_2"/>
    <property type="match status" value="1"/>
</dbReference>
<keyword evidence="4" id="KW-0862">Zinc</keyword>
<evidence type="ECO:0000256" key="5">
    <source>
        <dbReference type="ARBA" id="ARBA00023186"/>
    </source>
</evidence>
<dbReference type="InterPro" id="IPR002939">
    <property type="entry name" value="DnaJ_C"/>
</dbReference>
<dbReference type="AlphaFoldDB" id="A0A9J7AXH9"/>
<evidence type="ECO:0000313" key="8">
    <source>
        <dbReference type="Proteomes" id="UP001060336"/>
    </source>
</evidence>
<dbReference type="PROSITE" id="PS00636">
    <property type="entry name" value="DNAJ_1"/>
    <property type="match status" value="1"/>
</dbReference>
<name>A0A9J7AXH9_9PROT</name>
<dbReference type="InterPro" id="IPR036869">
    <property type="entry name" value="J_dom_sf"/>
</dbReference>
<evidence type="ECO:0000256" key="3">
    <source>
        <dbReference type="ARBA" id="ARBA00022771"/>
    </source>
</evidence>
<dbReference type="EMBL" id="CP102480">
    <property type="protein sequence ID" value="UUX51506.1"/>
    <property type="molecule type" value="Genomic_DNA"/>
</dbReference>
<dbReference type="Gene3D" id="2.60.260.20">
    <property type="entry name" value="Urease metallochaperone UreE, N-terminal domain"/>
    <property type="match status" value="2"/>
</dbReference>
<proteinExistence type="predicted"/>
<dbReference type="CDD" id="cd06257">
    <property type="entry name" value="DnaJ"/>
    <property type="match status" value="1"/>
</dbReference>
<dbReference type="Proteomes" id="UP001060336">
    <property type="component" value="Chromosome"/>
</dbReference>
<keyword evidence="8" id="KW-1185">Reference proteome</keyword>
<dbReference type="GO" id="GO:0051082">
    <property type="term" value="F:unfolded protein binding"/>
    <property type="evidence" value="ECO:0007669"/>
    <property type="project" value="InterPro"/>
</dbReference>
<evidence type="ECO:0000256" key="1">
    <source>
        <dbReference type="ARBA" id="ARBA00022723"/>
    </source>
</evidence>
<dbReference type="KEGG" id="naci:NUH88_07365"/>
<keyword evidence="2" id="KW-0677">Repeat</keyword>
<keyword evidence="3" id="KW-0863">Zinc-finger</keyword>
<feature type="domain" description="J" evidence="6">
    <location>
        <begin position="3"/>
        <end position="68"/>
    </location>
</feature>
<evidence type="ECO:0000259" key="6">
    <source>
        <dbReference type="PROSITE" id="PS50076"/>
    </source>
</evidence>
<reference evidence="7" key="1">
    <citation type="submission" date="2022-08" db="EMBL/GenBank/DDBJ databases">
        <title>Nisaea acidiphila sp. nov., isolated from a marine algal debris and emended description of the genus Nisaea Urios et al. 2008.</title>
        <authorList>
            <person name="Kwon K."/>
        </authorList>
    </citation>
    <scope>NUCLEOTIDE SEQUENCE</scope>
    <source>
        <strain evidence="7">MEBiC11861</strain>
    </source>
</reference>
<keyword evidence="1" id="KW-0479">Metal-binding</keyword>
<sequence>MSDPYKILGVKSDASQDEIKKAYRTLAKKLHPDLNPGDKKVEQEFKDVTAAYDLLSDEKKRAKYDRGGMAGAAGAGPSAKSASGFWKAWTSARKKQGSGFGFSDIFDDDDADMFDDILRKHDQGGGGSGRGGGAYTVGPDVNYKLKVGFVEAAAGATKRVTLSDGKTLDLKIPPATETGKTLRLKGQGRKGSNNGPAGDAFVEITVEPHDYFQRDGQNIRVDIPVTLYEAVLGGTITVPTVHGNVSLKIPPKSNTGATLRLKGKGMPAVGGKAAGDQLVTLKIVLPEGEDPELIKLMQKWSDEKGYNPRHKMRFS</sequence>
<dbReference type="PANTHER" id="PTHR43096">
    <property type="entry name" value="DNAJ HOMOLOG 1, MITOCHONDRIAL-RELATED"/>
    <property type="match status" value="1"/>
</dbReference>
<evidence type="ECO:0000256" key="4">
    <source>
        <dbReference type="ARBA" id="ARBA00022833"/>
    </source>
</evidence>
<dbReference type="RefSeq" id="WP_257771042.1">
    <property type="nucleotide sequence ID" value="NZ_CP102480.1"/>
</dbReference>
<dbReference type="FunFam" id="2.60.260.20:FF:000005">
    <property type="entry name" value="Chaperone protein dnaJ 1, mitochondrial"/>
    <property type="match status" value="1"/>
</dbReference>
<dbReference type="Pfam" id="PF00226">
    <property type="entry name" value="DnaJ"/>
    <property type="match status" value="1"/>
</dbReference>
<protein>
    <submittedName>
        <fullName evidence="7">J domain-containing protein</fullName>
    </submittedName>
</protein>
<dbReference type="SUPFAM" id="SSF49493">
    <property type="entry name" value="HSP40/DnaJ peptide-binding domain"/>
    <property type="match status" value="2"/>
</dbReference>
<keyword evidence="5" id="KW-0143">Chaperone</keyword>
<dbReference type="GO" id="GO:0005737">
    <property type="term" value="C:cytoplasm"/>
    <property type="evidence" value="ECO:0007669"/>
    <property type="project" value="TreeGrafter"/>
</dbReference>
<dbReference type="GO" id="GO:0008270">
    <property type="term" value="F:zinc ion binding"/>
    <property type="evidence" value="ECO:0007669"/>
    <property type="project" value="UniProtKB-KW"/>
</dbReference>
<evidence type="ECO:0000256" key="2">
    <source>
        <dbReference type="ARBA" id="ARBA00022737"/>
    </source>
</evidence>
<accession>A0A9J7AXH9</accession>
<dbReference type="PRINTS" id="PR00625">
    <property type="entry name" value="JDOMAIN"/>
</dbReference>
<dbReference type="InterPro" id="IPR018253">
    <property type="entry name" value="DnaJ_domain_CS"/>
</dbReference>
<dbReference type="Gene3D" id="1.10.287.110">
    <property type="entry name" value="DnaJ domain"/>
    <property type="match status" value="1"/>
</dbReference>
<dbReference type="GO" id="GO:0042026">
    <property type="term" value="P:protein refolding"/>
    <property type="evidence" value="ECO:0007669"/>
    <property type="project" value="TreeGrafter"/>
</dbReference>
<dbReference type="CDD" id="cd10747">
    <property type="entry name" value="DnaJ_C"/>
    <property type="match status" value="1"/>
</dbReference>
<dbReference type="PANTHER" id="PTHR43096:SF52">
    <property type="entry name" value="DNAJ HOMOLOG 1, MITOCHONDRIAL-RELATED"/>
    <property type="match status" value="1"/>
</dbReference>
<dbReference type="InterPro" id="IPR008971">
    <property type="entry name" value="HSP40/DnaJ_pept-bd"/>
</dbReference>
<dbReference type="SUPFAM" id="SSF46565">
    <property type="entry name" value="Chaperone J-domain"/>
    <property type="match status" value="1"/>
</dbReference>
<dbReference type="SMART" id="SM00271">
    <property type="entry name" value="DnaJ"/>
    <property type="match status" value="1"/>
</dbReference>
<dbReference type="Pfam" id="PF01556">
    <property type="entry name" value="DnaJ_C"/>
    <property type="match status" value="1"/>
</dbReference>
<gene>
    <name evidence="7" type="ORF">NUH88_07365</name>
</gene>